<dbReference type="OrthoDB" id="9810734at2"/>
<organism evidence="5 6">
    <name type="scientific">Hymenobacter crusticola</name>
    <dbReference type="NCBI Taxonomy" id="1770526"/>
    <lineage>
        <taxon>Bacteria</taxon>
        <taxon>Pseudomonadati</taxon>
        <taxon>Bacteroidota</taxon>
        <taxon>Cytophagia</taxon>
        <taxon>Cytophagales</taxon>
        <taxon>Hymenobacteraceae</taxon>
        <taxon>Hymenobacter</taxon>
    </lineage>
</organism>
<dbReference type="PANTHER" id="PTHR44196:SF1">
    <property type="entry name" value="DEHYDROGENASE_REDUCTASE SDR FAMILY MEMBER 7B"/>
    <property type="match status" value="1"/>
</dbReference>
<dbReference type="EMBL" id="MTSE01000011">
    <property type="protein sequence ID" value="OUJ72368.1"/>
    <property type="molecule type" value="Genomic_DNA"/>
</dbReference>
<dbReference type="Pfam" id="PF00106">
    <property type="entry name" value="adh_short"/>
    <property type="match status" value="1"/>
</dbReference>
<dbReference type="PRINTS" id="PR00080">
    <property type="entry name" value="SDRFAMILY"/>
</dbReference>
<evidence type="ECO:0000313" key="5">
    <source>
        <dbReference type="EMBL" id="OUJ72368.1"/>
    </source>
</evidence>
<reference evidence="5 6" key="1">
    <citation type="submission" date="2017-01" db="EMBL/GenBank/DDBJ databases">
        <title>A new Hymenobacter.</title>
        <authorList>
            <person name="Liang Y."/>
            <person name="Feng F."/>
        </authorList>
    </citation>
    <scope>NUCLEOTIDE SEQUENCE [LARGE SCALE GENOMIC DNA]</scope>
    <source>
        <strain evidence="5">MIMBbqt21</strain>
    </source>
</reference>
<dbReference type="PROSITE" id="PS00061">
    <property type="entry name" value="ADH_SHORT"/>
    <property type="match status" value="1"/>
</dbReference>
<sequence length="246" mass="25986">MNISNKTILITGGGSGIGLATAQLLLEKGNRLIITGRSEVRLQQALAQLPGVTAIASDLTDAASVASLVSRLEAEFSDLSVLINNAGQAYAYQLATGADAFTKAGEEITTNYLAVIRLTEQLLPLLSRQPEATIVNVTSIVVFAPSASIPTYSASKAALRSYTQALRHTLAKTTKVKVFELLPPLVNTDFSTEIGGENGIPPQQVATELVAGLEQDVQEIMVGQTAQLYEFHRASPAEAFAAMNQG</sequence>
<dbReference type="AlphaFoldDB" id="A0A243W9Z9"/>
<dbReference type="PANTHER" id="PTHR44196">
    <property type="entry name" value="DEHYDROGENASE/REDUCTASE SDR FAMILY MEMBER 7B"/>
    <property type="match status" value="1"/>
</dbReference>
<evidence type="ECO:0000256" key="1">
    <source>
        <dbReference type="ARBA" id="ARBA00006484"/>
    </source>
</evidence>
<name>A0A243W9Z9_9BACT</name>
<evidence type="ECO:0000256" key="3">
    <source>
        <dbReference type="RuleBase" id="RU000363"/>
    </source>
</evidence>
<evidence type="ECO:0000313" key="6">
    <source>
        <dbReference type="Proteomes" id="UP000194873"/>
    </source>
</evidence>
<proteinExistence type="inferred from homology"/>
<dbReference type="InterPro" id="IPR036291">
    <property type="entry name" value="NAD(P)-bd_dom_sf"/>
</dbReference>
<dbReference type="RefSeq" id="WP_086595711.1">
    <property type="nucleotide sequence ID" value="NZ_MTSE01000011.1"/>
</dbReference>
<dbReference type="SMART" id="SM00822">
    <property type="entry name" value="PKS_KR"/>
    <property type="match status" value="1"/>
</dbReference>
<dbReference type="Gene3D" id="3.40.50.720">
    <property type="entry name" value="NAD(P)-binding Rossmann-like Domain"/>
    <property type="match status" value="1"/>
</dbReference>
<dbReference type="SUPFAM" id="SSF51735">
    <property type="entry name" value="NAD(P)-binding Rossmann-fold domains"/>
    <property type="match status" value="1"/>
</dbReference>
<comment type="caution">
    <text evidence="5">The sequence shown here is derived from an EMBL/GenBank/DDBJ whole genome shotgun (WGS) entry which is preliminary data.</text>
</comment>
<feature type="domain" description="Ketoreductase" evidence="4">
    <location>
        <begin position="6"/>
        <end position="189"/>
    </location>
</feature>
<dbReference type="InterPro" id="IPR002347">
    <property type="entry name" value="SDR_fam"/>
</dbReference>
<accession>A0A243W9Z9</accession>
<dbReference type="InterPro" id="IPR057326">
    <property type="entry name" value="KR_dom"/>
</dbReference>
<dbReference type="GO" id="GO:0016020">
    <property type="term" value="C:membrane"/>
    <property type="evidence" value="ECO:0007669"/>
    <property type="project" value="TreeGrafter"/>
</dbReference>
<evidence type="ECO:0000259" key="4">
    <source>
        <dbReference type="SMART" id="SM00822"/>
    </source>
</evidence>
<protein>
    <submittedName>
        <fullName evidence="5">Short-chain dehydrogenase</fullName>
    </submittedName>
</protein>
<gene>
    <name evidence="5" type="ORF">BXP70_19140</name>
</gene>
<dbReference type="PRINTS" id="PR00081">
    <property type="entry name" value="GDHRDH"/>
</dbReference>
<comment type="similarity">
    <text evidence="1 3">Belongs to the short-chain dehydrogenases/reductases (SDR) family.</text>
</comment>
<keyword evidence="2" id="KW-0560">Oxidoreductase</keyword>
<dbReference type="Proteomes" id="UP000194873">
    <property type="component" value="Unassembled WGS sequence"/>
</dbReference>
<dbReference type="GO" id="GO:0016491">
    <property type="term" value="F:oxidoreductase activity"/>
    <property type="evidence" value="ECO:0007669"/>
    <property type="project" value="UniProtKB-KW"/>
</dbReference>
<evidence type="ECO:0000256" key="2">
    <source>
        <dbReference type="ARBA" id="ARBA00023002"/>
    </source>
</evidence>
<dbReference type="InterPro" id="IPR020904">
    <property type="entry name" value="Sc_DH/Rdtase_CS"/>
</dbReference>
<keyword evidence="6" id="KW-1185">Reference proteome</keyword>